<evidence type="ECO:0000313" key="1">
    <source>
        <dbReference type="EMBL" id="KAK2715880.1"/>
    </source>
</evidence>
<evidence type="ECO:0000313" key="2">
    <source>
        <dbReference type="Proteomes" id="UP001187531"/>
    </source>
</evidence>
<accession>A0AA88HU65</accession>
<keyword evidence="2" id="KW-1185">Reference proteome</keyword>
<sequence>MIMWSQGCKKWPRDPLYFVIKKGTIYQKIPIDLAAPPDFVRSSVLFDETKEIIKTAGYQDKSWVLHTVCKTCVEYLGQWTKGTQTSLKFRILMVWTERGQASDCYFYAINNTDINQKNRRNIQYSDLPSIHRPAAYCEEIPVPAFIMLLGSDDEATSKNEGVYIEEEYKPKDGPQPFLQRKLNDLVRDLSLPKTFSEPFVFRLKKEKICLVRTCVSFCFVEDLRTTWDTSARRKTSRTTEMSSVLLIKSVLVNTIQEIGNSSLTATSAL</sequence>
<reference evidence="1" key="1">
    <citation type="submission" date="2023-07" db="EMBL/GenBank/DDBJ databases">
        <title>Chromosome-level genome assembly of Artemia franciscana.</title>
        <authorList>
            <person name="Jo E."/>
        </authorList>
    </citation>
    <scope>NUCLEOTIDE SEQUENCE</scope>
    <source>
        <tissue evidence="1">Whole body</tissue>
    </source>
</reference>
<protein>
    <submittedName>
        <fullName evidence="1">Uncharacterized protein</fullName>
    </submittedName>
</protein>
<proteinExistence type="predicted"/>
<dbReference type="EMBL" id="JAVRJZ010000012">
    <property type="protein sequence ID" value="KAK2715880.1"/>
    <property type="molecule type" value="Genomic_DNA"/>
</dbReference>
<comment type="caution">
    <text evidence="1">The sequence shown here is derived from an EMBL/GenBank/DDBJ whole genome shotgun (WGS) entry which is preliminary data.</text>
</comment>
<dbReference type="Proteomes" id="UP001187531">
    <property type="component" value="Unassembled WGS sequence"/>
</dbReference>
<name>A0AA88HU65_ARTSF</name>
<dbReference type="AlphaFoldDB" id="A0AA88HU65"/>
<organism evidence="1 2">
    <name type="scientific">Artemia franciscana</name>
    <name type="common">Brine shrimp</name>
    <name type="synonym">Artemia sanfranciscana</name>
    <dbReference type="NCBI Taxonomy" id="6661"/>
    <lineage>
        <taxon>Eukaryota</taxon>
        <taxon>Metazoa</taxon>
        <taxon>Ecdysozoa</taxon>
        <taxon>Arthropoda</taxon>
        <taxon>Crustacea</taxon>
        <taxon>Branchiopoda</taxon>
        <taxon>Anostraca</taxon>
        <taxon>Artemiidae</taxon>
        <taxon>Artemia</taxon>
    </lineage>
</organism>
<gene>
    <name evidence="1" type="ORF">QYM36_010447</name>
</gene>